<sequence>MTDFRDGEDAKAARERDRASPPTRRQEVACITPKPPQTAENNDPDPVGPGLAAARIRVGVVLPSGRIAGRTDQIVHVVPLPPASADPAPLKAFCGMPIEPGKVDFVTLTAGPPCTRCLLVALENHPHWRPPQV</sequence>
<gene>
    <name evidence="2" type="ORF">Atai01_54660</name>
</gene>
<evidence type="ECO:0000256" key="1">
    <source>
        <dbReference type="SAM" id="MobiDB-lite"/>
    </source>
</evidence>
<name>A0A9W6R7A1_9PSEU</name>
<comment type="caution">
    <text evidence="2">The sequence shown here is derived from an EMBL/GenBank/DDBJ whole genome shotgun (WGS) entry which is preliminary data.</text>
</comment>
<proteinExistence type="predicted"/>
<reference evidence="2" key="1">
    <citation type="submission" date="2023-03" db="EMBL/GenBank/DDBJ databases">
        <title>Amycolatopsis taiwanensis NBRC 103393.</title>
        <authorList>
            <person name="Ichikawa N."/>
            <person name="Sato H."/>
            <person name="Tonouchi N."/>
        </authorList>
    </citation>
    <scope>NUCLEOTIDE SEQUENCE</scope>
    <source>
        <strain evidence="2">NBRC 103393</strain>
    </source>
</reference>
<keyword evidence="3" id="KW-1185">Reference proteome</keyword>
<accession>A0A9W6R7A1</accession>
<organism evidence="2 3">
    <name type="scientific">Amycolatopsis taiwanensis</name>
    <dbReference type="NCBI Taxonomy" id="342230"/>
    <lineage>
        <taxon>Bacteria</taxon>
        <taxon>Bacillati</taxon>
        <taxon>Actinomycetota</taxon>
        <taxon>Actinomycetes</taxon>
        <taxon>Pseudonocardiales</taxon>
        <taxon>Pseudonocardiaceae</taxon>
        <taxon>Amycolatopsis</taxon>
    </lineage>
</organism>
<feature type="compositionally biased region" description="Basic and acidic residues" evidence="1">
    <location>
        <begin position="1"/>
        <end position="27"/>
    </location>
</feature>
<protein>
    <submittedName>
        <fullName evidence="2">Uncharacterized protein</fullName>
    </submittedName>
</protein>
<dbReference type="AlphaFoldDB" id="A0A9W6R7A1"/>
<evidence type="ECO:0000313" key="3">
    <source>
        <dbReference type="Proteomes" id="UP001165136"/>
    </source>
</evidence>
<dbReference type="Proteomes" id="UP001165136">
    <property type="component" value="Unassembled WGS sequence"/>
</dbReference>
<evidence type="ECO:0000313" key="2">
    <source>
        <dbReference type="EMBL" id="GLY68847.1"/>
    </source>
</evidence>
<dbReference type="RefSeq" id="WP_052372432.1">
    <property type="nucleotide sequence ID" value="NZ_BSTI01000013.1"/>
</dbReference>
<feature type="region of interest" description="Disordered" evidence="1">
    <location>
        <begin position="1"/>
        <end position="50"/>
    </location>
</feature>
<dbReference type="EMBL" id="BSTI01000013">
    <property type="protein sequence ID" value="GLY68847.1"/>
    <property type="molecule type" value="Genomic_DNA"/>
</dbReference>